<dbReference type="EMBL" id="NCSJ02000366">
    <property type="protein sequence ID" value="RFU25076.1"/>
    <property type="molecule type" value="Genomic_DNA"/>
</dbReference>
<reference evidence="7 8" key="1">
    <citation type="submission" date="2018-05" db="EMBL/GenBank/DDBJ databases">
        <title>Draft genome sequence of Scytalidium lignicola DSM 105466, a ubiquitous saprotrophic fungus.</title>
        <authorList>
            <person name="Buettner E."/>
            <person name="Gebauer A.M."/>
            <person name="Hofrichter M."/>
            <person name="Liers C."/>
            <person name="Kellner H."/>
        </authorList>
    </citation>
    <scope>NUCLEOTIDE SEQUENCE [LARGE SCALE GENOMIC DNA]</scope>
    <source>
        <strain evidence="7 8">DSM 105466</strain>
    </source>
</reference>
<dbReference type="PROSITE" id="PS50850">
    <property type="entry name" value="MFS"/>
    <property type="match status" value="1"/>
</dbReference>
<dbReference type="InterPro" id="IPR020846">
    <property type="entry name" value="MFS_dom"/>
</dbReference>
<evidence type="ECO:0000256" key="1">
    <source>
        <dbReference type="ARBA" id="ARBA00004141"/>
    </source>
</evidence>
<evidence type="ECO:0000256" key="5">
    <source>
        <dbReference type="SAM" id="Phobius"/>
    </source>
</evidence>
<evidence type="ECO:0000256" key="2">
    <source>
        <dbReference type="ARBA" id="ARBA00022692"/>
    </source>
</evidence>
<dbReference type="PANTHER" id="PTHR23501">
    <property type="entry name" value="MAJOR FACILITATOR SUPERFAMILY"/>
    <property type="match status" value="1"/>
</dbReference>
<gene>
    <name evidence="7" type="ORF">B7463_g11259</name>
</gene>
<dbReference type="GO" id="GO:0015174">
    <property type="term" value="F:basic amino acid transmembrane transporter activity"/>
    <property type="evidence" value="ECO:0007669"/>
    <property type="project" value="TreeGrafter"/>
</dbReference>
<evidence type="ECO:0000256" key="3">
    <source>
        <dbReference type="ARBA" id="ARBA00022989"/>
    </source>
</evidence>
<feature type="transmembrane region" description="Helical" evidence="5">
    <location>
        <begin position="246"/>
        <end position="262"/>
    </location>
</feature>
<evidence type="ECO:0000313" key="8">
    <source>
        <dbReference type="Proteomes" id="UP000258309"/>
    </source>
</evidence>
<feature type="transmembrane region" description="Helical" evidence="5">
    <location>
        <begin position="57"/>
        <end position="77"/>
    </location>
</feature>
<feature type="transmembrane region" description="Helical" evidence="5">
    <location>
        <begin position="89"/>
        <end position="107"/>
    </location>
</feature>
<keyword evidence="2 5" id="KW-0812">Transmembrane</keyword>
<keyword evidence="4 5" id="KW-0472">Membrane</keyword>
<accession>A0A3E2GVE3</accession>
<feature type="transmembrane region" description="Helical" evidence="5">
    <location>
        <begin position="317"/>
        <end position="336"/>
    </location>
</feature>
<dbReference type="Proteomes" id="UP000258309">
    <property type="component" value="Unassembled WGS sequence"/>
</dbReference>
<keyword evidence="3 5" id="KW-1133">Transmembrane helix</keyword>
<keyword evidence="8" id="KW-1185">Reference proteome</keyword>
<dbReference type="SUPFAM" id="SSF103473">
    <property type="entry name" value="MFS general substrate transporter"/>
    <property type="match status" value="1"/>
</dbReference>
<dbReference type="STRING" id="5539.A0A3E2GVE3"/>
<sequence length="505" mass="54185">MPDERSPLLKGAESQKPRPLGITKILAGLVGIFLASADKSVLLTTQNQIASLLQSPSSAPLLLVSYNLGFCVALPVYGFLSDIYGCRNFLLVSYALFSVGCAISGAVDSLWPFAFGRFLAGVGGSGMTDLLSVLINEVFDITEIASVRSYVIAAEIFGHGCGGPLGGLVTDKIGWRWALLGQAPIGIFCLIVAYWQLPQVPKKNDVKPILCLWSFDYLGLGAFVVSATSFVLGTTDGSPALDGNKPALFTTSAIFLAILILIENTSPRPIIPPSIVTAPGLRNIFLGQFMFFASVSTVINNLPPYLSKITRLTGSQIALRIWPSCLGLILGAMIAGKFLRTSVKYRKVSLIGATACVASLTVMIMRWKDGIKGVEVYYGFPWAVGCGILLSAQFLALTVWSPEQMANATAIYCLVQQIGQIVGTSGSTAALQQLFRLRLGVNLDDTSSLEKTNIIHKILQNYGSITDLPETLQRAVQSSYIEAFRLVPALSTILTIISGIFVFFT</sequence>
<feature type="transmembrane region" description="Helical" evidence="5">
    <location>
        <begin position="177"/>
        <end position="197"/>
    </location>
</feature>
<dbReference type="PANTHER" id="PTHR23501:SF33">
    <property type="entry name" value="MAJOR FACILITATOR SUPERFAMILY (MFS) PROFILE DOMAIN-CONTAINING PROTEIN"/>
    <property type="match status" value="1"/>
</dbReference>
<dbReference type="Gene3D" id="1.20.1720.10">
    <property type="entry name" value="Multidrug resistance protein D"/>
    <property type="match status" value="1"/>
</dbReference>
<dbReference type="GO" id="GO:0000329">
    <property type="term" value="C:fungal-type vacuole membrane"/>
    <property type="evidence" value="ECO:0007669"/>
    <property type="project" value="TreeGrafter"/>
</dbReference>
<feature type="transmembrane region" description="Helical" evidence="5">
    <location>
        <begin position="379"/>
        <end position="400"/>
    </location>
</feature>
<comment type="subcellular location">
    <subcellularLocation>
        <location evidence="1">Membrane</location>
        <topology evidence="1">Multi-pass membrane protein</topology>
    </subcellularLocation>
</comment>
<evidence type="ECO:0000259" key="6">
    <source>
        <dbReference type="PROSITE" id="PS50850"/>
    </source>
</evidence>
<feature type="transmembrane region" description="Helical" evidence="5">
    <location>
        <begin position="348"/>
        <end position="367"/>
    </location>
</feature>
<organism evidence="7 8">
    <name type="scientific">Scytalidium lignicola</name>
    <name type="common">Hyphomycete</name>
    <dbReference type="NCBI Taxonomy" id="5539"/>
    <lineage>
        <taxon>Eukaryota</taxon>
        <taxon>Fungi</taxon>
        <taxon>Dikarya</taxon>
        <taxon>Ascomycota</taxon>
        <taxon>Pezizomycotina</taxon>
        <taxon>Leotiomycetes</taxon>
        <taxon>Leotiomycetes incertae sedis</taxon>
        <taxon>Scytalidium</taxon>
    </lineage>
</organism>
<dbReference type="Gene3D" id="1.20.1250.20">
    <property type="entry name" value="MFS general substrate transporter like domains"/>
    <property type="match status" value="1"/>
</dbReference>
<dbReference type="InterPro" id="IPR036259">
    <property type="entry name" value="MFS_trans_sf"/>
</dbReference>
<dbReference type="AlphaFoldDB" id="A0A3E2GVE3"/>
<proteinExistence type="predicted"/>
<feature type="domain" description="Major facilitator superfamily (MFS) profile" evidence="6">
    <location>
        <begin position="24"/>
        <end position="505"/>
    </location>
</feature>
<feature type="transmembrane region" description="Helical" evidence="5">
    <location>
        <begin position="20"/>
        <end position="37"/>
    </location>
</feature>
<feature type="non-terminal residue" evidence="7">
    <location>
        <position position="1"/>
    </location>
</feature>
<dbReference type="InterPro" id="IPR011701">
    <property type="entry name" value="MFS"/>
</dbReference>
<feature type="non-terminal residue" evidence="7">
    <location>
        <position position="505"/>
    </location>
</feature>
<feature type="transmembrane region" description="Helical" evidence="5">
    <location>
        <begin position="209"/>
        <end position="234"/>
    </location>
</feature>
<name>A0A3E2GVE3_SCYLI</name>
<dbReference type="OMA" id="WATHETV"/>
<evidence type="ECO:0000313" key="7">
    <source>
        <dbReference type="EMBL" id="RFU25076.1"/>
    </source>
</evidence>
<evidence type="ECO:0000256" key="4">
    <source>
        <dbReference type="ARBA" id="ARBA00023136"/>
    </source>
</evidence>
<dbReference type="OrthoDB" id="6770063at2759"/>
<feature type="transmembrane region" description="Helical" evidence="5">
    <location>
        <begin position="283"/>
        <end position="302"/>
    </location>
</feature>
<feature type="transmembrane region" description="Helical" evidence="5">
    <location>
        <begin position="483"/>
        <end position="504"/>
    </location>
</feature>
<dbReference type="Pfam" id="PF07690">
    <property type="entry name" value="MFS_1"/>
    <property type="match status" value="1"/>
</dbReference>
<protein>
    <recommendedName>
        <fullName evidence="6">Major facilitator superfamily (MFS) profile domain-containing protein</fullName>
    </recommendedName>
</protein>
<comment type="caution">
    <text evidence="7">The sequence shown here is derived from an EMBL/GenBank/DDBJ whole genome shotgun (WGS) entry which is preliminary data.</text>
</comment>